<feature type="transmembrane region" description="Helical" evidence="1">
    <location>
        <begin position="267"/>
        <end position="283"/>
    </location>
</feature>
<feature type="transmembrane region" description="Helical" evidence="1">
    <location>
        <begin position="303"/>
        <end position="322"/>
    </location>
</feature>
<feature type="transmembrane region" description="Helical" evidence="1">
    <location>
        <begin position="231"/>
        <end position="255"/>
    </location>
</feature>
<dbReference type="InterPro" id="IPR027948">
    <property type="entry name" value="DUF4436"/>
</dbReference>
<organism evidence="2">
    <name type="scientific">Chromera velia CCMP2878</name>
    <dbReference type="NCBI Taxonomy" id="1169474"/>
    <lineage>
        <taxon>Eukaryota</taxon>
        <taxon>Sar</taxon>
        <taxon>Alveolata</taxon>
        <taxon>Colpodellida</taxon>
        <taxon>Chromeraceae</taxon>
        <taxon>Chromera</taxon>
    </lineage>
</organism>
<evidence type="ECO:0000256" key="1">
    <source>
        <dbReference type="SAM" id="Phobius"/>
    </source>
</evidence>
<name>A0A0G4G4N3_9ALVE</name>
<accession>A0A0G4G4N3</accession>
<dbReference type="EMBL" id="CDMZ01000882">
    <property type="protein sequence ID" value="CEM23254.1"/>
    <property type="molecule type" value="Genomic_DNA"/>
</dbReference>
<dbReference type="AlphaFoldDB" id="A0A0G4G4N3"/>
<keyword evidence="1" id="KW-1133">Transmembrane helix</keyword>
<evidence type="ECO:0000313" key="2">
    <source>
        <dbReference type="EMBL" id="CEM23254.1"/>
    </source>
</evidence>
<sequence>MSAGVPGKAEAMRTMQTPVQSVGLSAPSHDPRLPVSVVGGNCANELHRTEEYEEQAVQNEVVSDINPAGRTCDVTVSLGFGGDTSKMAQLGLVQLTGGQSLVIPLGSTSIVLNSGDPLEEQAAEYLLSANSPLFYYPFDRYSIDFTVQALLLQRDDGSSTFTVTPVASSPGTSQVVQGDDILPSIEESITVQPVEAGVTLYPELHGWTANVGMSSEDGHQISVSVVFERSVAVKAMVIFIMALMWMTALCMLLSAISFTRTEEDDSYDVPALAVGLLFAMPFIRDVMPDVPTVGVSVDFLSYYWVLFLIVFATVLTIATILYRHNQAFEAAVEEEEEAERGEDEEMALAP</sequence>
<dbReference type="Pfam" id="PF14494">
    <property type="entry name" value="DUF4436"/>
    <property type="match status" value="1"/>
</dbReference>
<dbReference type="PhylomeDB" id="A0A0G4G4N3"/>
<reference evidence="2" key="1">
    <citation type="submission" date="2014-11" db="EMBL/GenBank/DDBJ databases">
        <authorList>
            <person name="Otto D Thomas"/>
            <person name="Naeem Raeece"/>
        </authorList>
    </citation>
    <scope>NUCLEOTIDE SEQUENCE</scope>
</reference>
<protein>
    <submittedName>
        <fullName evidence="2">Uncharacterized protein</fullName>
    </submittedName>
</protein>
<keyword evidence="1" id="KW-0472">Membrane</keyword>
<gene>
    <name evidence="2" type="ORF">Cvel_4165</name>
</gene>
<proteinExistence type="predicted"/>
<dbReference type="VEuPathDB" id="CryptoDB:Cvel_4165"/>
<keyword evidence="1" id="KW-0812">Transmembrane</keyword>